<name>A0A1M7HIJ2_9GAMM</name>
<reference evidence="2 3" key="1">
    <citation type="submission" date="2016-11" db="EMBL/GenBank/DDBJ databases">
        <authorList>
            <person name="Jaros S."/>
            <person name="Januszkiewicz K."/>
            <person name="Wedrychowicz H."/>
        </authorList>
    </citation>
    <scope>NUCLEOTIDE SEQUENCE [LARGE SCALE GENOMIC DNA]</scope>
    <source>
        <strain evidence="2 3">ACAM 12</strain>
    </source>
</reference>
<dbReference type="InParanoid" id="A0A1M7HIJ2"/>
<evidence type="ECO:0000313" key="2">
    <source>
        <dbReference type="EMBL" id="SHM28269.1"/>
    </source>
</evidence>
<keyword evidence="3" id="KW-1185">Reference proteome</keyword>
<dbReference type="AlphaFoldDB" id="A0A1M7HIJ2"/>
<dbReference type="RefSeq" id="WP_079553548.1">
    <property type="nucleotide sequence ID" value="NZ_LT670847.1"/>
</dbReference>
<dbReference type="PANTHER" id="PTHR28047:SF5">
    <property type="entry name" value="PROTEIN DCG1"/>
    <property type="match status" value="1"/>
</dbReference>
<dbReference type="EMBL" id="LT670847">
    <property type="protein sequence ID" value="SHM28269.1"/>
    <property type="molecule type" value="Genomic_DNA"/>
</dbReference>
<dbReference type="InterPro" id="IPR015942">
    <property type="entry name" value="Asp/Glu/hydantoin_racemase"/>
</dbReference>
<organism evidence="2 3">
    <name type="scientific">Vreelandella subglaciescola</name>
    <dbReference type="NCBI Taxonomy" id="29571"/>
    <lineage>
        <taxon>Bacteria</taxon>
        <taxon>Pseudomonadati</taxon>
        <taxon>Pseudomonadota</taxon>
        <taxon>Gammaproteobacteria</taxon>
        <taxon>Oceanospirillales</taxon>
        <taxon>Halomonadaceae</taxon>
        <taxon>Vreelandella</taxon>
    </lineage>
</organism>
<dbReference type="PANTHER" id="PTHR28047">
    <property type="entry name" value="PROTEIN DCG1"/>
    <property type="match status" value="1"/>
</dbReference>
<evidence type="ECO:0000313" key="3">
    <source>
        <dbReference type="Proteomes" id="UP000190911"/>
    </source>
</evidence>
<comment type="similarity">
    <text evidence="1">Belongs to the HyuE racemase family.</text>
</comment>
<accession>A0A1M7HIJ2</accession>
<dbReference type="STRING" id="29571.SAMN05878437_2157"/>
<dbReference type="OrthoDB" id="9791723at2"/>
<sequence length="231" mass="23764">MKYVTLVNANTNAGMTEHMAQLARARLGDTARVSALTAASGAAYIGSPRTCAIAAEAAAGLVEQCLAPQQDGAPRQMPDAFLLGCFGDPGLAAVRDISPVPVVSMLEASLLTALQLGERFSIITPGQRWPRMIDDTLTQLGVARHCLGIDAIMLDGLHLPDQQAQTVPTLQRLVDAQAARYAPSVIIIGGAALAGLHDAVVAPPGVRLLNAFDAALGQVAGMLTLPGGGQG</sequence>
<protein>
    <submittedName>
        <fullName evidence="2">Asp/Glu/hydantoin racemase</fullName>
    </submittedName>
</protein>
<dbReference type="GO" id="GO:0047661">
    <property type="term" value="F:amino-acid racemase activity"/>
    <property type="evidence" value="ECO:0007669"/>
    <property type="project" value="InterPro"/>
</dbReference>
<proteinExistence type="inferred from homology"/>
<evidence type="ECO:0000256" key="1">
    <source>
        <dbReference type="ARBA" id="ARBA00038414"/>
    </source>
</evidence>
<dbReference type="InterPro" id="IPR052186">
    <property type="entry name" value="Hydantoin_racemase-like"/>
</dbReference>
<gene>
    <name evidence="2" type="ORF">SAMN05878437_2157</name>
</gene>
<dbReference type="Pfam" id="PF01177">
    <property type="entry name" value="Asp_Glu_race"/>
    <property type="match status" value="1"/>
</dbReference>
<dbReference type="Proteomes" id="UP000190911">
    <property type="component" value="Chromosome I"/>
</dbReference>
<dbReference type="Gene3D" id="3.40.50.12500">
    <property type="match status" value="1"/>
</dbReference>
<dbReference type="InterPro" id="IPR053714">
    <property type="entry name" value="Iso_Racemase_Enz_sf"/>
</dbReference>